<keyword evidence="8" id="KW-1185">Reference proteome</keyword>
<feature type="transmembrane region" description="Helical" evidence="5">
    <location>
        <begin position="295"/>
        <end position="313"/>
    </location>
</feature>
<dbReference type="Proteomes" id="UP001596388">
    <property type="component" value="Unassembled WGS sequence"/>
</dbReference>
<feature type="transmembrane region" description="Helical" evidence="5">
    <location>
        <begin position="201"/>
        <end position="228"/>
    </location>
</feature>
<dbReference type="NCBIfam" id="TIGR00367">
    <property type="entry name" value="calcium/sodium antiporter"/>
    <property type="match status" value="1"/>
</dbReference>
<keyword evidence="4 5" id="KW-0472">Membrane</keyword>
<feature type="transmembrane region" description="Helical" evidence="5">
    <location>
        <begin position="71"/>
        <end position="95"/>
    </location>
</feature>
<dbReference type="GO" id="GO:0016020">
    <property type="term" value="C:membrane"/>
    <property type="evidence" value="ECO:0007669"/>
    <property type="project" value="UniProtKB-SubCell"/>
</dbReference>
<evidence type="ECO:0000256" key="3">
    <source>
        <dbReference type="ARBA" id="ARBA00022989"/>
    </source>
</evidence>
<feature type="transmembrane region" description="Helical" evidence="5">
    <location>
        <begin position="130"/>
        <end position="148"/>
    </location>
</feature>
<accession>A0ABD5WVV2</accession>
<keyword evidence="3 5" id="KW-1133">Transmembrane helix</keyword>
<dbReference type="GeneID" id="79271382"/>
<dbReference type="InterPro" id="IPR044880">
    <property type="entry name" value="NCX_ion-bd_dom_sf"/>
</dbReference>
<protein>
    <submittedName>
        <fullName evidence="7">Calcium/sodium antiporter</fullName>
    </submittedName>
</protein>
<evidence type="ECO:0000256" key="4">
    <source>
        <dbReference type="ARBA" id="ARBA00023136"/>
    </source>
</evidence>
<dbReference type="Pfam" id="PF01699">
    <property type="entry name" value="Na_Ca_ex"/>
    <property type="match status" value="2"/>
</dbReference>
<feature type="transmembrane region" description="Helical" evidence="5">
    <location>
        <begin position="268"/>
        <end position="289"/>
    </location>
</feature>
<dbReference type="Gene3D" id="1.20.1420.30">
    <property type="entry name" value="NCX, central ion-binding region"/>
    <property type="match status" value="1"/>
</dbReference>
<dbReference type="RefSeq" id="WP_276237796.1">
    <property type="nucleotide sequence ID" value="NZ_CP119989.1"/>
</dbReference>
<evidence type="ECO:0000259" key="6">
    <source>
        <dbReference type="Pfam" id="PF01699"/>
    </source>
</evidence>
<name>A0ABD5WVV2_9EURY</name>
<feature type="transmembrane region" description="Helical" evidence="5">
    <location>
        <begin position="234"/>
        <end position="256"/>
    </location>
</feature>
<dbReference type="InterPro" id="IPR004837">
    <property type="entry name" value="NaCa_Exmemb"/>
</dbReference>
<dbReference type="PANTHER" id="PTHR10846:SF8">
    <property type="entry name" value="INNER MEMBRANE PROTEIN YRBG"/>
    <property type="match status" value="1"/>
</dbReference>
<gene>
    <name evidence="7" type="ORF">ACFQKD_10365</name>
</gene>
<dbReference type="PANTHER" id="PTHR10846">
    <property type="entry name" value="SODIUM/POTASSIUM/CALCIUM EXCHANGER"/>
    <property type="match status" value="1"/>
</dbReference>
<organism evidence="7 8">
    <name type="scientific">Halobaculum marinum</name>
    <dbReference type="NCBI Taxonomy" id="3031996"/>
    <lineage>
        <taxon>Archaea</taxon>
        <taxon>Methanobacteriati</taxon>
        <taxon>Methanobacteriota</taxon>
        <taxon>Stenosarchaea group</taxon>
        <taxon>Halobacteria</taxon>
        <taxon>Halobacteriales</taxon>
        <taxon>Haloferacaceae</taxon>
        <taxon>Halobaculum</taxon>
    </lineage>
</organism>
<reference evidence="7 8" key="1">
    <citation type="journal article" date="2019" name="Int. J. Syst. Evol. Microbiol.">
        <title>The Global Catalogue of Microorganisms (GCM) 10K type strain sequencing project: providing services to taxonomists for standard genome sequencing and annotation.</title>
        <authorList>
            <consortium name="The Broad Institute Genomics Platform"/>
            <consortium name="The Broad Institute Genome Sequencing Center for Infectious Disease"/>
            <person name="Wu L."/>
            <person name="Ma J."/>
        </authorList>
    </citation>
    <scope>NUCLEOTIDE SEQUENCE [LARGE SCALE GENOMIC DNA]</scope>
    <source>
        <strain evidence="7 8">DT55</strain>
    </source>
</reference>
<evidence type="ECO:0000256" key="1">
    <source>
        <dbReference type="ARBA" id="ARBA00004141"/>
    </source>
</evidence>
<evidence type="ECO:0000313" key="8">
    <source>
        <dbReference type="Proteomes" id="UP001596388"/>
    </source>
</evidence>
<keyword evidence="2 5" id="KW-0812">Transmembrane</keyword>
<comment type="caution">
    <text evidence="7">The sequence shown here is derived from an EMBL/GenBank/DDBJ whole genome shotgun (WGS) entry which is preliminary data.</text>
</comment>
<dbReference type="AlphaFoldDB" id="A0ABD5WVV2"/>
<feature type="domain" description="Sodium/calcium exchanger membrane region" evidence="6">
    <location>
        <begin position="201"/>
        <end position="336"/>
    </location>
</feature>
<evidence type="ECO:0000256" key="5">
    <source>
        <dbReference type="SAM" id="Phobius"/>
    </source>
</evidence>
<dbReference type="EMBL" id="JBHTAG010000003">
    <property type="protein sequence ID" value="MFC7097709.1"/>
    <property type="molecule type" value="Genomic_DNA"/>
</dbReference>
<proteinExistence type="predicted"/>
<evidence type="ECO:0000256" key="2">
    <source>
        <dbReference type="ARBA" id="ARBA00022692"/>
    </source>
</evidence>
<sequence>MADIVAPVATFLLALAVLLAASDVFVSAAERVGLAFGVSPFIVGATVVAGGTSLPELVASTLAAREGATEIVVGSVVGSNVANILLIVGLVAVIGRRLRIDRELMRVDLPLLVASAAFLAVAVWTGPFVWYEGLLGLVGLVVYVHFSLSEEQRLDEVVEDIVAEHAGGGGPVEATPGDLTPDERSVDEAVAETTVGVRTALALLGSVAVVIVAADALVGAILGIATTLSIGAEFVAITALALGTSLPEIAVSVVAVRRGTVEIAVGNVLGSNVFNTFAVMSVPSFVAPITVPESVRGYALPVMVLATLLYYFVTQDREITRWEGIALLLVYAAFLLNLGTVV</sequence>
<feature type="transmembrane region" description="Helical" evidence="5">
    <location>
        <begin position="325"/>
        <end position="341"/>
    </location>
</feature>
<dbReference type="InterPro" id="IPR004481">
    <property type="entry name" value="K/Na/Ca-exchanger"/>
</dbReference>
<feature type="domain" description="Sodium/calcium exchanger membrane region" evidence="6">
    <location>
        <begin position="8"/>
        <end position="147"/>
    </location>
</feature>
<evidence type="ECO:0000313" key="7">
    <source>
        <dbReference type="EMBL" id="MFC7097709.1"/>
    </source>
</evidence>
<comment type="subcellular location">
    <subcellularLocation>
        <location evidence="1">Membrane</location>
        <topology evidence="1">Multi-pass membrane protein</topology>
    </subcellularLocation>
</comment>
<feature type="transmembrane region" description="Helical" evidence="5">
    <location>
        <begin position="107"/>
        <end position="124"/>
    </location>
</feature>